<dbReference type="RefSeq" id="WP_198333182.1">
    <property type="nucleotide sequence ID" value="NZ_CP016397.1"/>
</dbReference>
<dbReference type="EC" id="3.5.1.-" evidence="4"/>
<evidence type="ECO:0000259" key="2">
    <source>
        <dbReference type="Pfam" id="PF11738"/>
    </source>
</evidence>
<dbReference type="Pfam" id="PF11738">
    <property type="entry name" value="DUF3298"/>
    <property type="match status" value="1"/>
</dbReference>
<reference evidence="5" key="1">
    <citation type="submission" date="2016-07" db="EMBL/GenBank/DDBJ databases">
        <authorList>
            <person name="Florea S."/>
            <person name="Webb J.S."/>
            <person name="Jaromczyk J."/>
            <person name="Schardl C.L."/>
        </authorList>
    </citation>
    <scope>NUCLEOTIDE SEQUENCE [LARGE SCALE GENOMIC DNA]</scope>
    <source>
        <strain evidence="5">CDC-D5610</strain>
    </source>
</reference>
<feature type="signal peptide" evidence="1">
    <location>
        <begin position="1"/>
        <end position="21"/>
    </location>
</feature>
<evidence type="ECO:0000256" key="1">
    <source>
        <dbReference type="SAM" id="SignalP"/>
    </source>
</evidence>
<dbReference type="EMBL" id="CP016397">
    <property type="protein sequence ID" value="ASQ45298.1"/>
    <property type="molecule type" value="Genomic_DNA"/>
</dbReference>
<dbReference type="InterPro" id="IPR025303">
    <property type="entry name" value="PdaC"/>
</dbReference>
<dbReference type="Gene3D" id="3.30.565.40">
    <property type="entry name" value="Fervidobacterium nodosum Rt17-B1 like"/>
    <property type="match status" value="1"/>
</dbReference>
<evidence type="ECO:0000313" key="5">
    <source>
        <dbReference type="Proteomes" id="UP000201728"/>
    </source>
</evidence>
<evidence type="ECO:0000313" key="4">
    <source>
        <dbReference type="EMBL" id="ASQ45298.1"/>
    </source>
</evidence>
<dbReference type="InterPro" id="IPR021729">
    <property type="entry name" value="DUF3298"/>
</dbReference>
<gene>
    <name evidence="4" type="primary">pdaC</name>
    <name evidence="4" type="ORF">clem_03700</name>
</gene>
<dbReference type="Proteomes" id="UP000201728">
    <property type="component" value="Chromosome"/>
</dbReference>
<dbReference type="InterPro" id="IPR037126">
    <property type="entry name" value="PdaC/RsiV-like_sf"/>
</dbReference>
<keyword evidence="5" id="KW-1185">Reference proteome</keyword>
<feature type="domain" description="DUF3298" evidence="2">
    <location>
        <begin position="129"/>
        <end position="206"/>
    </location>
</feature>
<evidence type="ECO:0000259" key="3">
    <source>
        <dbReference type="Pfam" id="PF13739"/>
    </source>
</evidence>
<dbReference type="KEGG" id="lcd:clem_03700"/>
<protein>
    <submittedName>
        <fullName evidence="4">Peptidoglycan-N-acetylmuramic acid deacetylase PdaC</fullName>
        <ecNumber evidence="4">3.5.1.-</ecNumber>
    </submittedName>
</protein>
<dbReference type="Gene3D" id="3.90.640.20">
    <property type="entry name" value="Heat-shock cognate protein, ATPase"/>
    <property type="match status" value="1"/>
</dbReference>
<keyword evidence="1" id="KW-0732">Signal</keyword>
<sequence>MQKWLSGLIALIIFAVNPVWAESPTTVTIKKETPTFDLDIKYPQGFANRNIDKVIKAFIDETQQADSNPDASTASTSGKNSLYIDYKLPFQNEKAVSLLFTVSVYSGGAHPNNTVKTFNFIEGQEITLADVFKPESPYLSQIAKVSRAAILEKKLSDEKWVITGTEPTADNYRNWNFTKDGIAIVFDTYQVAAYVYGPQTVEIPRSKLANWLRPEIAKVLWGTQ</sequence>
<name>A0A222P0E3_9GAMM</name>
<dbReference type="AlphaFoldDB" id="A0A222P0E3"/>
<feature type="chain" id="PRO_5013370398" evidence="1">
    <location>
        <begin position="22"/>
        <end position="224"/>
    </location>
</feature>
<dbReference type="GO" id="GO:0016787">
    <property type="term" value="F:hydrolase activity"/>
    <property type="evidence" value="ECO:0007669"/>
    <property type="project" value="UniProtKB-KW"/>
</dbReference>
<organism evidence="4 5">
    <name type="scientific">Legionella clemsonensis</name>
    <dbReference type="NCBI Taxonomy" id="1867846"/>
    <lineage>
        <taxon>Bacteria</taxon>
        <taxon>Pseudomonadati</taxon>
        <taxon>Pseudomonadota</taxon>
        <taxon>Gammaproteobacteria</taxon>
        <taxon>Legionellales</taxon>
        <taxon>Legionellaceae</taxon>
        <taxon>Legionella</taxon>
    </lineage>
</organism>
<proteinExistence type="predicted"/>
<feature type="domain" description="Deacetylase PdaC" evidence="3">
    <location>
        <begin position="29"/>
        <end position="112"/>
    </location>
</feature>
<dbReference type="Pfam" id="PF13739">
    <property type="entry name" value="PdaC"/>
    <property type="match status" value="1"/>
</dbReference>
<accession>A0A222P0E3</accession>
<keyword evidence="4" id="KW-0378">Hydrolase</keyword>